<dbReference type="InterPro" id="IPR000488">
    <property type="entry name" value="Death_dom"/>
</dbReference>
<dbReference type="RefSeq" id="XP_002115654.1">
    <property type="nucleotide sequence ID" value="XM_002115618.1"/>
</dbReference>
<evidence type="ECO:0000313" key="3">
    <source>
        <dbReference type="Proteomes" id="UP000009022"/>
    </source>
</evidence>
<dbReference type="CTD" id="6756865"/>
<feature type="domain" description="Death" evidence="1">
    <location>
        <begin position="132"/>
        <end position="214"/>
    </location>
</feature>
<dbReference type="EMBL" id="DS985251">
    <property type="protein sequence ID" value="EDV22017.1"/>
    <property type="molecule type" value="Genomic_DNA"/>
</dbReference>
<evidence type="ECO:0000259" key="1">
    <source>
        <dbReference type="PROSITE" id="PS50017"/>
    </source>
</evidence>
<dbReference type="Pfam" id="PF00531">
    <property type="entry name" value="Death"/>
    <property type="match status" value="1"/>
</dbReference>
<dbReference type="PhylomeDB" id="B3S618"/>
<evidence type="ECO:0000313" key="2">
    <source>
        <dbReference type="EMBL" id="EDV22017.1"/>
    </source>
</evidence>
<dbReference type="STRING" id="10228.B3S618"/>
<reference evidence="2 3" key="1">
    <citation type="journal article" date="2008" name="Nature">
        <title>The Trichoplax genome and the nature of placozoans.</title>
        <authorList>
            <person name="Srivastava M."/>
            <person name="Begovic E."/>
            <person name="Chapman J."/>
            <person name="Putnam N.H."/>
            <person name="Hellsten U."/>
            <person name="Kawashima T."/>
            <person name="Kuo A."/>
            <person name="Mitros T."/>
            <person name="Salamov A."/>
            <person name="Carpenter M.L."/>
            <person name="Signorovitch A.Y."/>
            <person name="Moreno M.A."/>
            <person name="Kamm K."/>
            <person name="Grimwood J."/>
            <person name="Schmutz J."/>
            <person name="Shapiro H."/>
            <person name="Grigoriev I.V."/>
            <person name="Buss L.W."/>
            <person name="Schierwater B."/>
            <person name="Dellaporta S.L."/>
            <person name="Rokhsar D.S."/>
        </authorList>
    </citation>
    <scope>NUCLEOTIDE SEQUENCE [LARGE SCALE GENOMIC DNA]</scope>
    <source>
        <strain evidence="2 3">Grell-BS-1999</strain>
    </source>
</reference>
<name>B3S618_TRIAD</name>
<dbReference type="KEGG" id="tad:TRIADDRAFT_59579"/>
<dbReference type="Proteomes" id="UP000009022">
    <property type="component" value="Unassembled WGS sequence"/>
</dbReference>
<accession>B3S618</accession>
<dbReference type="PROSITE" id="PS50017">
    <property type="entry name" value="DEATH_DOMAIN"/>
    <property type="match status" value="1"/>
</dbReference>
<dbReference type="PANTHER" id="PTHR15077:SF9">
    <property type="entry name" value="C-TERMINAL OF ROC (COR) DOMAIN-CONTAINING PROTEIN"/>
    <property type="match status" value="1"/>
</dbReference>
<organism evidence="2 3">
    <name type="scientific">Trichoplax adhaerens</name>
    <name type="common">Trichoplax reptans</name>
    <dbReference type="NCBI Taxonomy" id="10228"/>
    <lineage>
        <taxon>Eukaryota</taxon>
        <taxon>Metazoa</taxon>
        <taxon>Placozoa</taxon>
        <taxon>Uniplacotomia</taxon>
        <taxon>Trichoplacea</taxon>
        <taxon>Trichoplacidae</taxon>
        <taxon>Trichoplax</taxon>
    </lineage>
</organism>
<dbReference type="GO" id="GO:0007165">
    <property type="term" value="P:signal transduction"/>
    <property type="evidence" value="ECO:0007669"/>
    <property type="project" value="InterPro"/>
</dbReference>
<dbReference type="PANTHER" id="PTHR15077">
    <property type="entry name" value="FAS-ASSOCIATING DEATH DOMAIN-CONTAINING PROTEIN FADD"/>
    <property type="match status" value="1"/>
</dbReference>
<protein>
    <recommendedName>
        <fullName evidence="1">Death domain-containing protein</fullName>
    </recommendedName>
</protein>
<dbReference type="GeneID" id="6756865"/>
<dbReference type="OrthoDB" id="20872at2759"/>
<dbReference type="Gene3D" id="1.10.533.10">
    <property type="entry name" value="Death Domain, Fas"/>
    <property type="match status" value="2"/>
</dbReference>
<dbReference type="CDD" id="cd01671">
    <property type="entry name" value="CARD"/>
    <property type="match status" value="1"/>
</dbReference>
<dbReference type="InterPro" id="IPR016729">
    <property type="entry name" value="FADD"/>
</dbReference>
<gene>
    <name evidence="2" type="ORF">TRIADDRAFT_59579</name>
</gene>
<dbReference type="InParanoid" id="B3S618"/>
<proteinExistence type="predicted"/>
<dbReference type="CDD" id="cd01670">
    <property type="entry name" value="Death"/>
    <property type="match status" value="1"/>
</dbReference>
<dbReference type="InterPro" id="IPR011029">
    <property type="entry name" value="DEATH-like_dom_sf"/>
</dbReference>
<dbReference type="AlphaFoldDB" id="B3S618"/>
<dbReference type="HOGENOM" id="CLU_1290459_0_0_1"/>
<sequence>MDNPDIQAALDKNSDQFLKIVPIQELFTRLKMKKILSTRQVTDIKALTHTEDMNGRLLEILMEERAEEDFYTFCDLLKSNGVNVVKSFGAKLQDDAKGTPIKLVRKDHRTNPNGQDVVDSPMEVESTLSANVKGYFYTVADKIGNDWTRLAGKLNENIDVGVIAEEQSVVFNRAKAVLSKWYNMSGNEATTEALVKVLIAIDRKDIVKDFVSVK</sequence>
<keyword evidence="3" id="KW-1185">Reference proteome</keyword>
<dbReference type="SUPFAM" id="SSF47986">
    <property type="entry name" value="DEATH domain"/>
    <property type="match status" value="2"/>
</dbReference>